<gene>
    <name evidence="4" type="ORF">ERS852574_02224</name>
</gene>
<dbReference type="InterPro" id="IPR046357">
    <property type="entry name" value="PPIase_dom_sf"/>
</dbReference>
<evidence type="ECO:0000313" key="4">
    <source>
        <dbReference type="EMBL" id="CUN02549.1"/>
    </source>
</evidence>
<keyword evidence="1 4" id="KW-0413">Isomerase</keyword>
<dbReference type="GO" id="GO:0003755">
    <property type="term" value="F:peptidyl-prolyl cis-trans isomerase activity"/>
    <property type="evidence" value="ECO:0007669"/>
    <property type="project" value="UniProtKB-KW"/>
</dbReference>
<feature type="signal peptide" evidence="2">
    <location>
        <begin position="1"/>
        <end position="18"/>
    </location>
</feature>
<dbReference type="EMBL" id="CYXR01000016">
    <property type="protein sequence ID" value="CUN02549.1"/>
    <property type="molecule type" value="Genomic_DNA"/>
</dbReference>
<evidence type="ECO:0000313" key="5">
    <source>
        <dbReference type="Proteomes" id="UP000095727"/>
    </source>
</evidence>
<proteinExistence type="predicted"/>
<keyword evidence="1" id="KW-0697">Rotamase</keyword>
<evidence type="ECO:0000256" key="2">
    <source>
        <dbReference type="SAM" id="SignalP"/>
    </source>
</evidence>
<dbReference type="SUPFAM" id="SSF54534">
    <property type="entry name" value="FKBP-like"/>
    <property type="match status" value="1"/>
</dbReference>
<dbReference type="Pfam" id="PF13145">
    <property type="entry name" value="Rotamase_2"/>
    <property type="match status" value="1"/>
</dbReference>
<organism evidence="4 5">
    <name type="scientific">Coprococcus comes</name>
    <dbReference type="NCBI Taxonomy" id="410072"/>
    <lineage>
        <taxon>Bacteria</taxon>
        <taxon>Bacillati</taxon>
        <taxon>Bacillota</taxon>
        <taxon>Clostridia</taxon>
        <taxon>Lachnospirales</taxon>
        <taxon>Lachnospiraceae</taxon>
        <taxon>Coprococcus</taxon>
    </lineage>
</organism>
<dbReference type="Gene3D" id="3.10.50.40">
    <property type="match status" value="1"/>
</dbReference>
<evidence type="ECO:0000259" key="3">
    <source>
        <dbReference type="PROSITE" id="PS50198"/>
    </source>
</evidence>
<dbReference type="InterPro" id="IPR000297">
    <property type="entry name" value="PPIase_PpiC"/>
</dbReference>
<evidence type="ECO:0000256" key="1">
    <source>
        <dbReference type="PROSITE-ProRule" id="PRU00278"/>
    </source>
</evidence>
<name>A0A173TK70_9FIRM</name>
<dbReference type="AlphaFoldDB" id="A0A173TK70"/>
<dbReference type="PROSITE" id="PS50198">
    <property type="entry name" value="PPIC_PPIASE_2"/>
    <property type="match status" value="1"/>
</dbReference>
<dbReference type="Proteomes" id="UP000095727">
    <property type="component" value="Unassembled WGS sequence"/>
</dbReference>
<feature type="chain" id="PRO_5038573485" evidence="2">
    <location>
        <begin position="19"/>
        <end position="347"/>
    </location>
</feature>
<protein>
    <submittedName>
        <fullName evidence="4">Peptidylprolyl isomerase</fullName>
    </submittedName>
</protein>
<reference evidence="4 5" key="1">
    <citation type="submission" date="2015-09" db="EMBL/GenBank/DDBJ databases">
        <authorList>
            <consortium name="Pathogen Informatics"/>
        </authorList>
    </citation>
    <scope>NUCLEOTIDE SEQUENCE [LARGE SCALE GENOMIC DNA]</scope>
    <source>
        <strain evidence="4 5">2789STDY5834962</strain>
    </source>
</reference>
<keyword evidence="2" id="KW-0732">Signal</keyword>
<sequence>MKKRVVACILAVACIASLNGCGSKFNGQDTVVEVGDEKVTADVANFFARYQQAQFETTYSSYLGDDFWGKEVTDGKTYEENYKDSIMDSLEEMYILDEHKDDYKVSLSDDEEKSIEDAAKKFTDSNDSAAKDTVSGDEKTVKKVLELLTLQKKMETAMTADVDTNVSDEEAAQKKMQYVLFSTKTTGSDGKSTDMSDDKKAEVKKKAEDFQKDAASAEDFSVFATAVGASATDLTFDSDTTSPNEDLIKAADKLKEGEVTDVIEADNGYYVAKVVSLLDRDATDTKKESIVSQRKSDQYQSICKKWKKKTDIKVHKKVWNTISFADQGVTVKSTTEDTDTSSDSSSK</sequence>
<dbReference type="RefSeq" id="WP_055157391.1">
    <property type="nucleotide sequence ID" value="NZ_CYXR01000016.1"/>
</dbReference>
<accession>A0A173TK70</accession>
<feature type="domain" description="PpiC" evidence="3">
    <location>
        <begin position="171"/>
        <end position="276"/>
    </location>
</feature>